<keyword evidence="5" id="KW-1185">Reference proteome</keyword>
<evidence type="ECO:0000313" key="4">
    <source>
        <dbReference type="Proteomes" id="UP000321960"/>
    </source>
</evidence>
<reference evidence="3" key="1">
    <citation type="journal article" date="2014" name="Int. J. Syst. Evol. Microbiol.">
        <title>Complete genome of a new Firmicutes species belonging to the dominant human colonic microbiota ('Ruminococcus bicirculans') reveals two chromosomes and a selective capacity to utilize plant glucans.</title>
        <authorList>
            <consortium name="NISC Comparative Sequencing Program"/>
            <person name="Wegmann U."/>
            <person name="Louis P."/>
            <person name="Goesmann A."/>
            <person name="Henrissat B."/>
            <person name="Duncan S.H."/>
            <person name="Flint H.J."/>
        </authorList>
    </citation>
    <scope>NUCLEOTIDE SEQUENCE</scope>
    <source>
        <strain evidence="3">NBRC 107715</strain>
    </source>
</reference>
<organism evidence="2 4">
    <name type="scientific">Methylobacterium oxalidis</name>
    <dbReference type="NCBI Taxonomy" id="944322"/>
    <lineage>
        <taxon>Bacteria</taxon>
        <taxon>Pseudomonadati</taxon>
        <taxon>Pseudomonadota</taxon>
        <taxon>Alphaproteobacteria</taxon>
        <taxon>Hyphomicrobiales</taxon>
        <taxon>Methylobacteriaceae</taxon>
        <taxon>Methylobacterium</taxon>
    </lineage>
</organism>
<reference evidence="2 4" key="3">
    <citation type="submission" date="2019-07" db="EMBL/GenBank/DDBJ databases">
        <title>Whole genome shotgun sequence of Methylobacterium oxalidis NBRC 107715.</title>
        <authorList>
            <person name="Hosoyama A."/>
            <person name="Uohara A."/>
            <person name="Ohji S."/>
            <person name="Ichikawa N."/>
        </authorList>
    </citation>
    <scope>NUCLEOTIDE SEQUENCE [LARGE SCALE GENOMIC DNA]</scope>
    <source>
        <strain evidence="2 4">NBRC 107715</strain>
    </source>
</reference>
<comment type="caution">
    <text evidence="2">The sequence shown here is derived from an EMBL/GenBank/DDBJ whole genome shotgun (WGS) entry which is preliminary data.</text>
</comment>
<accession>A0A512J7Y4</accession>
<keyword evidence="1" id="KW-0472">Membrane</keyword>
<sequence>MAAGAQERAAGEPGWLTRRLSGIRGKYEACFLFLLLMIIEWIIPGPASLAQISPHPFWIPVVLLSVQYGSGTGLVVAALAAGLSWLAGWPPQTSQEDFYTYSLRVWREPVLWILCAIVIGGLRNRQIRERLALEERLRVTQEQRDTIAGFCGELQEHAAVHERRAATARAGSLEAGLASLQRLRESGEPDLMAALHDAVEAWLGHARWTYFPLEEGELRHTHAERARLDACFPVRTALVYAVACHRPRVLSVFDESEASLLDGVGIFAASVRAGETGGSLGLFVLETVPPDRLDPASAVAVSAIAAALGEAIERNRHRGSGTAARHAATDGMVIGGFAADEIGMADFVMPERIAPEQAMPPSYLPHFLGGLAADSGEAPWSR</sequence>
<evidence type="ECO:0000313" key="5">
    <source>
        <dbReference type="Proteomes" id="UP001156856"/>
    </source>
</evidence>
<dbReference type="AlphaFoldDB" id="A0A512J7Y4"/>
<dbReference type="EMBL" id="BSPK01000035">
    <property type="protein sequence ID" value="GLS64276.1"/>
    <property type="molecule type" value="Genomic_DNA"/>
</dbReference>
<evidence type="ECO:0000313" key="2">
    <source>
        <dbReference type="EMBL" id="GEP06078.1"/>
    </source>
</evidence>
<name>A0A512J7Y4_9HYPH</name>
<evidence type="ECO:0008006" key="6">
    <source>
        <dbReference type="Google" id="ProtNLM"/>
    </source>
</evidence>
<reference evidence="5" key="2">
    <citation type="journal article" date="2019" name="Int. J. Syst. Evol. Microbiol.">
        <title>The Global Catalogue of Microorganisms (GCM) 10K type strain sequencing project: providing services to taxonomists for standard genome sequencing and annotation.</title>
        <authorList>
            <consortium name="The Broad Institute Genomics Platform"/>
            <consortium name="The Broad Institute Genome Sequencing Center for Infectious Disease"/>
            <person name="Wu L."/>
            <person name="Ma J."/>
        </authorList>
    </citation>
    <scope>NUCLEOTIDE SEQUENCE [LARGE SCALE GENOMIC DNA]</scope>
    <source>
        <strain evidence="5">NBRC 107715</strain>
    </source>
</reference>
<dbReference type="Proteomes" id="UP000321960">
    <property type="component" value="Unassembled WGS sequence"/>
</dbReference>
<keyword evidence="1" id="KW-0812">Transmembrane</keyword>
<dbReference type="Proteomes" id="UP001156856">
    <property type="component" value="Unassembled WGS sequence"/>
</dbReference>
<keyword evidence="1" id="KW-1133">Transmembrane helix</keyword>
<feature type="transmembrane region" description="Helical" evidence="1">
    <location>
        <begin position="57"/>
        <end position="85"/>
    </location>
</feature>
<evidence type="ECO:0000256" key="1">
    <source>
        <dbReference type="SAM" id="Phobius"/>
    </source>
</evidence>
<gene>
    <name evidence="3" type="ORF">GCM10007888_26570</name>
    <name evidence="2" type="ORF">MOX02_41160</name>
</gene>
<protein>
    <recommendedName>
        <fullName evidence="6">GAF domain-containing protein</fullName>
    </recommendedName>
</protein>
<feature type="transmembrane region" description="Helical" evidence="1">
    <location>
        <begin position="105"/>
        <end position="122"/>
    </location>
</feature>
<feature type="transmembrane region" description="Helical" evidence="1">
    <location>
        <begin position="31"/>
        <end position="50"/>
    </location>
</feature>
<proteinExistence type="predicted"/>
<evidence type="ECO:0000313" key="3">
    <source>
        <dbReference type="EMBL" id="GLS64276.1"/>
    </source>
</evidence>
<reference evidence="3" key="4">
    <citation type="submission" date="2023-01" db="EMBL/GenBank/DDBJ databases">
        <title>Draft genome sequence of Methylobacterium oxalidis strain NBRC 107715.</title>
        <authorList>
            <person name="Sun Q."/>
            <person name="Mori K."/>
        </authorList>
    </citation>
    <scope>NUCLEOTIDE SEQUENCE</scope>
    <source>
        <strain evidence="3">NBRC 107715</strain>
    </source>
</reference>
<dbReference type="EMBL" id="BJZU01000089">
    <property type="protein sequence ID" value="GEP06078.1"/>
    <property type="molecule type" value="Genomic_DNA"/>
</dbReference>